<feature type="domain" description="TniQ" evidence="1">
    <location>
        <begin position="4"/>
        <end position="152"/>
    </location>
</feature>
<evidence type="ECO:0000259" key="1">
    <source>
        <dbReference type="Pfam" id="PF06527"/>
    </source>
</evidence>
<dbReference type="Proteomes" id="UP001297581">
    <property type="component" value="Unassembled WGS sequence"/>
</dbReference>
<protein>
    <submittedName>
        <fullName evidence="3">TnsD family transposase</fullName>
    </submittedName>
</protein>
<gene>
    <name evidence="3" type="ORF">MJ923_17615</name>
</gene>
<dbReference type="EMBL" id="JAKUDL010000007">
    <property type="protein sequence ID" value="MCH4296131.1"/>
    <property type="molecule type" value="Genomic_DNA"/>
</dbReference>
<evidence type="ECO:0000313" key="3">
    <source>
        <dbReference type="EMBL" id="MCH4296131.1"/>
    </source>
</evidence>
<keyword evidence="4" id="KW-1185">Reference proteome</keyword>
<name>A0AAJ1BK12_9GAMM</name>
<evidence type="ECO:0000259" key="2">
    <source>
        <dbReference type="Pfam" id="PF15978"/>
    </source>
</evidence>
<sequence length="469" mass="53536">MYLPPAFPDELLLGRLIRHATVSGETVWEMSQRLFGSQRTSIHPFLTAGLASLAESLQEDVDTLLYDQTLAPLFLFYLPNHAERLRSHLLASHGSQALRESQLSTFGCGHSVCLKWCPLCAVDDIHELGVTYWHRIHQLPGVTACFRHPVLLEQVELTSRQRIVPSLLPICNSAWQSANPIEMRVAAFSHGLLNLLGKNTALTIELASRYRERLNDLGYITNGGHVRRKSLLHCFSGDVEEYRSSPASPLLRGHDDYRYLSELLDIGGSHHPFRHLLFGTWLFSNPEDFFGYTPPTITPVPMEKDTEEPQLAELRCLKLLKEGRSLAEVSRLTGKSRCYLKRVALMHRVKLNLKPKCLNNVLQQKIIMLARKGVHRRRISQLCGIGVGSVEQVISAEPGLVEWRKQCHLESKRRACRVQILRYRQLHPDALRRDIKSECNAAFFWLYLRDRAWLEKSLPRPTKPCGPLR</sequence>
<evidence type="ECO:0000313" key="4">
    <source>
        <dbReference type="Proteomes" id="UP001297581"/>
    </source>
</evidence>
<dbReference type="Pfam" id="PF15978">
    <property type="entry name" value="TnsD"/>
    <property type="match status" value="1"/>
</dbReference>
<reference evidence="3 4" key="1">
    <citation type="submission" date="2022-02" db="EMBL/GenBank/DDBJ databases">
        <title>The genome sequence of Shewanella sp. 3B26.</title>
        <authorList>
            <person name="Du J."/>
        </authorList>
    </citation>
    <scope>NUCLEOTIDE SEQUENCE [LARGE SCALE GENOMIC DNA]</scope>
    <source>
        <strain evidence="3 4">3B26</strain>
    </source>
</reference>
<comment type="caution">
    <text evidence="3">The sequence shown here is derived from an EMBL/GenBank/DDBJ whole genome shotgun (WGS) entry which is preliminary data.</text>
</comment>
<dbReference type="InterPro" id="IPR032750">
    <property type="entry name" value="TnsD_C"/>
</dbReference>
<dbReference type="AlphaFoldDB" id="A0AAJ1BK12"/>
<dbReference type="RefSeq" id="WP_240592210.1">
    <property type="nucleotide sequence ID" value="NZ_JAKUDL010000007.1"/>
</dbReference>
<dbReference type="Pfam" id="PF06527">
    <property type="entry name" value="TniQ"/>
    <property type="match status" value="1"/>
</dbReference>
<dbReference type="InterPro" id="IPR009492">
    <property type="entry name" value="TniQ"/>
</dbReference>
<proteinExistence type="predicted"/>
<feature type="domain" description="Transposon Tn7 transposition protein TnsD C-terminal" evidence="2">
    <location>
        <begin position="205"/>
        <end position="461"/>
    </location>
</feature>
<accession>A0AAJ1BK12</accession>
<organism evidence="3 4">
    <name type="scientific">Shewanella zhuhaiensis</name>
    <dbReference type="NCBI Taxonomy" id="2919576"/>
    <lineage>
        <taxon>Bacteria</taxon>
        <taxon>Pseudomonadati</taxon>
        <taxon>Pseudomonadota</taxon>
        <taxon>Gammaproteobacteria</taxon>
        <taxon>Alteromonadales</taxon>
        <taxon>Shewanellaceae</taxon>
        <taxon>Shewanella</taxon>
    </lineage>
</organism>